<comment type="caution">
    <text evidence="3">The sequence shown here is derived from an EMBL/GenBank/DDBJ whole genome shotgun (WGS) entry which is preliminary data.</text>
</comment>
<protein>
    <submittedName>
        <fullName evidence="3">CPBP family intramembrane metalloprotease</fullName>
    </submittedName>
</protein>
<evidence type="ECO:0000259" key="2">
    <source>
        <dbReference type="Pfam" id="PF02517"/>
    </source>
</evidence>
<organism evidence="3 4">
    <name type="scientific">Candidatus Undinarchaeum marinum</name>
    <dbReference type="NCBI Taxonomy" id="2756141"/>
    <lineage>
        <taxon>Archaea</taxon>
        <taxon>Candidatus Undinarchaeota</taxon>
        <taxon>Candidatus Undinarchaeia</taxon>
        <taxon>Candidatus Undinarchaeales</taxon>
        <taxon>Candidatus Undinarchaeaceae</taxon>
        <taxon>Candidatus Undinarchaeum</taxon>
    </lineage>
</organism>
<reference evidence="3 4" key="1">
    <citation type="journal article" name="Nat. Commun.">
        <title>Undinarchaeota illuminate DPANN phylogeny and the impact of gene transfer on archaeal evolution.</title>
        <authorList>
            <person name="Dombrowski N."/>
            <person name="Williams T.A."/>
            <person name="Sun J."/>
            <person name="Woodcroft B.J."/>
            <person name="Lee J.H."/>
            <person name="Minh B.Q."/>
            <person name="Rinke C."/>
            <person name="Spang A."/>
        </authorList>
    </citation>
    <scope>NUCLEOTIDE SEQUENCE [LARGE SCALE GENOMIC DNA]</scope>
    <source>
        <strain evidence="3">MAG_bin17</strain>
    </source>
</reference>
<keyword evidence="1" id="KW-0472">Membrane</keyword>
<keyword evidence="3" id="KW-0378">Hydrolase</keyword>
<keyword evidence="4" id="KW-1185">Reference proteome</keyword>
<evidence type="ECO:0000313" key="4">
    <source>
        <dbReference type="Proteomes" id="UP000604391"/>
    </source>
</evidence>
<feature type="transmembrane region" description="Helical" evidence="1">
    <location>
        <begin position="116"/>
        <end position="133"/>
    </location>
</feature>
<name>A0A832XHA8_9ARCH</name>
<evidence type="ECO:0000256" key="1">
    <source>
        <dbReference type="SAM" id="Phobius"/>
    </source>
</evidence>
<evidence type="ECO:0000313" key="3">
    <source>
        <dbReference type="EMBL" id="HIJ99225.1"/>
    </source>
</evidence>
<keyword evidence="1" id="KW-0812">Transmembrane</keyword>
<feature type="transmembrane region" description="Helical" evidence="1">
    <location>
        <begin position="64"/>
        <end position="84"/>
    </location>
</feature>
<sequence length="140" mass="15855">MIKTKLFEFMYGMDLWSIPIVLALLATAFSLPLRMWIFNGRNYYSTFKGKFRGFVFYSTIMEELALRLIMLPILVGMFGLLGGISALTISYMAYYAIVYGPVFAADALVIGVLFSYAYIDFGLPVVIAAHLFYKMLNATF</sequence>
<dbReference type="GO" id="GO:0008237">
    <property type="term" value="F:metallopeptidase activity"/>
    <property type="evidence" value="ECO:0007669"/>
    <property type="project" value="UniProtKB-KW"/>
</dbReference>
<gene>
    <name evidence="3" type="ORF">H1011_00150</name>
</gene>
<proteinExistence type="predicted"/>
<keyword evidence="1" id="KW-1133">Transmembrane helix</keyword>
<dbReference type="Pfam" id="PF02517">
    <property type="entry name" value="Rce1-like"/>
    <property type="match status" value="1"/>
</dbReference>
<dbReference type="Proteomes" id="UP000604391">
    <property type="component" value="Unassembled WGS sequence"/>
</dbReference>
<dbReference type="AlphaFoldDB" id="A0A832XHA8"/>
<keyword evidence="3" id="KW-0645">Protease</keyword>
<dbReference type="GO" id="GO:0006508">
    <property type="term" value="P:proteolysis"/>
    <property type="evidence" value="ECO:0007669"/>
    <property type="project" value="UniProtKB-KW"/>
</dbReference>
<accession>A0A832XHA8</accession>
<dbReference type="EMBL" id="DVAD01000001">
    <property type="protein sequence ID" value="HIJ99225.1"/>
    <property type="molecule type" value="Genomic_DNA"/>
</dbReference>
<dbReference type="GO" id="GO:0004175">
    <property type="term" value="F:endopeptidase activity"/>
    <property type="evidence" value="ECO:0007669"/>
    <property type="project" value="UniProtKB-ARBA"/>
</dbReference>
<dbReference type="GO" id="GO:0080120">
    <property type="term" value="P:CAAX-box protein maturation"/>
    <property type="evidence" value="ECO:0007669"/>
    <property type="project" value="UniProtKB-ARBA"/>
</dbReference>
<dbReference type="InterPro" id="IPR003675">
    <property type="entry name" value="Rce1/LyrA-like_dom"/>
</dbReference>
<feature type="domain" description="CAAX prenyl protease 2/Lysostaphin resistance protein A-like" evidence="2">
    <location>
        <begin position="54"/>
        <end position="134"/>
    </location>
</feature>
<keyword evidence="3" id="KW-0482">Metalloprotease</keyword>